<evidence type="ECO:0000256" key="2">
    <source>
        <dbReference type="SAM" id="SignalP"/>
    </source>
</evidence>
<feature type="region of interest" description="Disordered" evidence="1">
    <location>
        <begin position="135"/>
        <end position="182"/>
    </location>
</feature>
<gene>
    <name evidence="3" type="ORF">Prudu_015033</name>
</gene>
<protein>
    <submittedName>
        <fullName evidence="3">Plasmodesmata callose-binding protein 3</fullName>
    </submittedName>
</protein>
<evidence type="ECO:0000256" key="1">
    <source>
        <dbReference type="SAM" id="MobiDB-lite"/>
    </source>
</evidence>
<keyword evidence="2" id="KW-0732">Signal</keyword>
<feature type="chain" id="PRO_5021197846" evidence="2">
    <location>
        <begin position="16"/>
        <end position="247"/>
    </location>
</feature>
<reference evidence="3" key="1">
    <citation type="journal article" date="2019" name="Science">
        <title>Mutation of a bHLH transcription factor allowed almond domestication.</title>
        <authorList>
            <person name="Sanchez-Perez R."/>
            <person name="Pavan S."/>
            <person name="Mazzeo R."/>
            <person name="Moldovan C."/>
            <person name="Aiese Cigliano R."/>
            <person name="Del Cueto J."/>
            <person name="Ricciardi F."/>
            <person name="Lotti C."/>
            <person name="Ricciardi L."/>
            <person name="Dicenta F."/>
            <person name="Lopez-Marques R.L."/>
            <person name="Lindberg Moller B."/>
        </authorList>
    </citation>
    <scope>NUCLEOTIDE SEQUENCE</scope>
</reference>
<feature type="compositionally biased region" description="Low complexity" evidence="1">
    <location>
        <begin position="153"/>
        <end position="181"/>
    </location>
</feature>
<accession>A0A4Y1RIS9</accession>
<dbReference type="EMBL" id="AP019301">
    <property type="protein sequence ID" value="BBH04005.1"/>
    <property type="molecule type" value="Genomic_DNA"/>
</dbReference>
<organism evidence="3">
    <name type="scientific">Prunus dulcis</name>
    <name type="common">Almond</name>
    <name type="synonym">Amygdalus dulcis</name>
    <dbReference type="NCBI Taxonomy" id="3755"/>
    <lineage>
        <taxon>Eukaryota</taxon>
        <taxon>Viridiplantae</taxon>
        <taxon>Streptophyta</taxon>
        <taxon>Embryophyta</taxon>
        <taxon>Tracheophyta</taxon>
        <taxon>Spermatophyta</taxon>
        <taxon>Magnoliopsida</taxon>
        <taxon>eudicotyledons</taxon>
        <taxon>Gunneridae</taxon>
        <taxon>Pentapetalae</taxon>
        <taxon>rosids</taxon>
        <taxon>fabids</taxon>
        <taxon>Rosales</taxon>
        <taxon>Rosaceae</taxon>
        <taxon>Amygdaloideae</taxon>
        <taxon>Amygdaleae</taxon>
        <taxon>Prunus</taxon>
    </lineage>
</organism>
<dbReference type="AlphaFoldDB" id="A0A4Y1RIS9"/>
<evidence type="ECO:0000313" key="3">
    <source>
        <dbReference type="EMBL" id="BBH04005.1"/>
    </source>
</evidence>
<proteinExistence type="predicted"/>
<sequence>MAALLLLAMAGQSSANWCVCKEGLGDAVWQKTLDYACGAGLTVTPSIQMGDATTPTLLKLTATTLLTAIFRRRAKLKALVTLLAQQTLLHLIPIVLSKVVTLFISTMHCRHYYNSSNKYSRNTIHRHRHRNWNWHRNQHTGTGTSTGTGTGTGTTTPTTSTTPTTGTTTPTTTTPYTATPGVLGGIGTGVGPSGAGMNSDDSGVIRLVDASLLDALVGLRKKLEGVRWGRGGTEMMLDFNLQKMGML</sequence>
<feature type="signal peptide" evidence="2">
    <location>
        <begin position="1"/>
        <end position="15"/>
    </location>
</feature>
<name>A0A4Y1RIS9_PRUDU</name>